<dbReference type="EMBL" id="KN847477">
    <property type="protein sequence ID" value="KIX05752.1"/>
    <property type="molecule type" value="Genomic_DNA"/>
</dbReference>
<protein>
    <recommendedName>
        <fullName evidence="6">PNPLA domain-containing protein</fullName>
    </recommendedName>
</protein>
<evidence type="ECO:0000313" key="7">
    <source>
        <dbReference type="EMBL" id="KIX05752.1"/>
    </source>
</evidence>
<feature type="region of interest" description="Disordered" evidence="5">
    <location>
        <begin position="510"/>
        <end position="531"/>
    </location>
</feature>
<feature type="short sequence motif" description="GXSXG" evidence="4">
    <location>
        <begin position="73"/>
        <end position="77"/>
    </location>
</feature>
<dbReference type="Proteomes" id="UP000053617">
    <property type="component" value="Unassembled WGS sequence"/>
</dbReference>
<reference evidence="7 8" key="1">
    <citation type="submission" date="2015-01" db="EMBL/GenBank/DDBJ databases">
        <title>The Genome Sequence of Rhinocladiella mackenzie CBS 650.93.</title>
        <authorList>
            <consortium name="The Broad Institute Genomics Platform"/>
            <person name="Cuomo C."/>
            <person name="de Hoog S."/>
            <person name="Gorbushina A."/>
            <person name="Stielow B."/>
            <person name="Teixiera M."/>
            <person name="Abouelleil A."/>
            <person name="Chapman S.B."/>
            <person name="Priest M."/>
            <person name="Young S.K."/>
            <person name="Wortman J."/>
            <person name="Nusbaum C."/>
            <person name="Birren B."/>
        </authorList>
    </citation>
    <scope>NUCLEOTIDE SEQUENCE [LARGE SCALE GENOMIC DNA]</scope>
    <source>
        <strain evidence="7 8">CBS 650.93</strain>
    </source>
</reference>
<proteinExistence type="predicted"/>
<accession>A0A0D2FUH0</accession>
<evidence type="ECO:0000259" key="6">
    <source>
        <dbReference type="PROSITE" id="PS51635"/>
    </source>
</evidence>
<dbReference type="HOGENOM" id="CLU_000288_144_2_1"/>
<dbReference type="AlphaFoldDB" id="A0A0D2FUH0"/>
<dbReference type="GO" id="GO:0046486">
    <property type="term" value="P:glycerolipid metabolic process"/>
    <property type="evidence" value="ECO:0007669"/>
    <property type="project" value="UniProtKB-ARBA"/>
</dbReference>
<gene>
    <name evidence="7" type="ORF">Z518_03724</name>
</gene>
<evidence type="ECO:0000256" key="3">
    <source>
        <dbReference type="ARBA" id="ARBA00023098"/>
    </source>
</evidence>
<evidence type="ECO:0000256" key="2">
    <source>
        <dbReference type="ARBA" id="ARBA00022963"/>
    </source>
</evidence>
<keyword evidence="1 4" id="KW-0378">Hydrolase</keyword>
<feature type="domain" description="PNPLA" evidence="6">
    <location>
        <begin position="1"/>
        <end position="255"/>
    </location>
</feature>
<dbReference type="RefSeq" id="XP_013272888.1">
    <property type="nucleotide sequence ID" value="XM_013417434.1"/>
</dbReference>
<keyword evidence="3 4" id="KW-0443">Lipid metabolism</keyword>
<dbReference type="PROSITE" id="PS51635">
    <property type="entry name" value="PNPLA"/>
    <property type="match status" value="1"/>
</dbReference>
<dbReference type="STRING" id="1442369.A0A0D2FUH0"/>
<dbReference type="SUPFAM" id="SSF52151">
    <property type="entry name" value="FabD/lysophospholipase-like"/>
    <property type="match status" value="1"/>
</dbReference>
<feature type="active site" description="Nucleophile" evidence="4">
    <location>
        <position position="75"/>
    </location>
</feature>
<keyword evidence="2 4" id="KW-0442">Lipid degradation</keyword>
<dbReference type="Gene3D" id="3.40.1090.10">
    <property type="entry name" value="Cytosolic phospholipase A2 catalytic domain"/>
    <property type="match status" value="1"/>
</dbReference>
<name>A0A0D2FUH0_9EURO</name>
<feature type="short sequence motif" description="GXGXXG" evidence="4">
    <location>
        <begin position="4"/>
        <end position="9"/>
    </location>
</feature>
<dbReference type="GO" id="GO:0047499">
    <property type="term" value="F:calcium-independent phospholipase A2 activity"/>
    <property type="evidence" value="ECO:0007669"/>
    <property type="project" value="TreeGrafter"/>
</dbReference>
<dbReference type="OrthoDB" id="1658288at2759"/>
<dbReference type="GeneID" id="25291795"/>
<feature type="short sequence motif" description="DGA/G" evidence="4">
    <location>
        <begin position="242"/>
        <end position="244"/>
    </location>
</feature>
<evidence type="ECO:0000313" key="8">
    <source>
        <dbReference type="Proteomes" id="UP000053617"/>
    </source>
</evidence>
<evidence type="ECO:0000256" key="4">
    <source>
        <dbReference type="PROSITE-ProRule" id="PRU01161"/>
    </source>
</evidence>
<dbReference type="VEuPathDB" id="FungiDB:Z518_03724"/>
<feature type="active site" description="Proton acceptor" evidence="4">
    <location>
        <position position="242"/>
    </location>
</feature>
<evidence type="ECO:0000256" key="1">
    <source>
        <dbReference type="ARBA" id="ARBA00022801"/>
    </source>
</evidence>
<dbReference type="GO" id="GO:0016042">
    <property type="term" value="P:lipid catabolic process"/>
    <property type="evidence" value="ECO:0007669"/>
    <property type="project" value="UniProtKB-UniRule"/>
</dbReference>
<organism evidence="7 8">
    <name type="scientific">Rhinocladiella mackenziei CBS 650.93</name>
    <dbReference type="NCBI Taxonomy" id="1442369"/>
    <lineage>
        <taxon>Eukaryota</taxon>
        <taxon>Fungi</taxon>
        <taxon>Dikarya</taxon>
        <taxon>Ascomycota</taxon>
        <taxon>Pezizomycotina</taxon>
        <taxon>Eurotiomycetes</taxon>
        <taxon>Chaetothyriomycetidae</taxon>
        <taxon>Chaetothyriales</taxon>
        <taxon>Herpotrichiellaceae</taxon>
        <taxon>Rhinocladiella</taxon>
    </lineage>
</organism>
<sequence>MTDGGGVRGYSTLLILRELMSKIKALETQPAWMREYDFIEDSVRSSADYPWQEDTYDHDSQFYPCHYFDYIAGTSTGGLIAIMLGRLRMSVEEAIEKFRYFGDSVFAKERLFHERRILYFPRAKYSTRRTRKAFLEIIRESMKKHGGGEVENYEVETEPFAMHKNCDQFCHTLVISRKKSGRGVEKTYVHRTYDHHESHEGSYVVPNSGMACRSHIWQVARATSAAPRYFEAHEEGDDTYLDGGMGHNNPSDIVFHEVINLHKHYPSIHISIGTGQPAETIVVRKKDQLGEIRKQSRKQFIKKYLEIGNAAKKILTDTEMVAANVKLITDRFNTEHVRFNVPNDIRRGTGDTCLGQIPLDEWLPTKQKKQKGGEAVAVGAITTGKIETMTREYLDYPKVQEQLEDYARKLVLIRRRRARTDRWEKYATNICYDCGESVQGCAGDLRGPTHRRTFRTHIMDHHSELVQGKSRKEVEQVISQYRMFDRQHFKRGTTRTRTRTGTNTWREEDRRNWTTSLGGGSTSGWEIQHAQ</sequence>
<dbReference type="Pfam" id="PF01734">
    <property type="entry name" value="Patatin"/>
    <property type="match status" value="1"/>
</dbReference>
<dbReference type="InterPro" id="IPR002641">
    <property type="entry name" value="PNPLA_dom"/>
</dbReference>
<dbReference type="GO" id="GO:0016020">
    <property type="term" value="C:membrane"/>
    <property type="evidence" value="ECO:0007669"/>
    <property type="project" value="TreeGrafter"/>
</dbReference>
<dbReference type="PANTHER" id="PTHR24185">
    <property type="entry name" value="CALCIUM-INDEPENDENT PHOSPHOLIPASE A2-GAMMA"/>
    <property type="match status" value="1"/>
</dbReference>
<dbReference type="PANTHER" id="PTHR24185:SF1">
    <property type="entry name" value="CALCIUM-INDEPENDENT PHOSPHOLIPASE A2-GAMMA"/>
    <property type="match status" value="1"/>
</dbReference>
<evidence type="ECO:0000256" key="5">
    <source>
        <dbReference type="SAM" id="MobiDB-lite"/>
    </source>
</evidence>
<dbReference type="GO" id="GO:0019369">
    <property type="term" value="P:arachidonate metabolic process"/>
    <property type="evidence" value="ECO:0007669"/>
    <property type="project" value="TreeGrafter"/>
</dbReference>
<keyword evidence="8" id="KW-1185">Reference proteome</keyword>
<dbReference type="InterPro" id="IPR016035">
    <property type="entry name" value="Acyl_Trfase/lysoPLipase"/>
</dbReference>